<dbReference type="InterPro" id="IPR010998">
    <property type="entry name" value="Integrase_recombinase_N"/>
</dbReference>
<evidence type="ECO:0000313" key="8">
    <source>
        <dbReference type="EMBL" id="WEK45864.1"/>
    </source>
</evidence>
<evidence type="ECO:0000256" key="2">
    <source>
        <dbReference type="ARBA" id="ARBA00022908"/>
    </source>
</evidence>
<dbReference type="PANTHER" id="PTHR30629:SF2">
    <property type="entry name" value="PROPHAGE INTEGRASE INTS-RELATED"/>
    <property type="match status" value="1"/>
</dbReference>
<evidence type="ECO:0000313" key="9">
    <source>
        <dbReference type="Proteomes" id="UP001218362"/>
    </source>
</evidence>
<evidence type="ECO:0000259" key="6">
    <source>
        <dbReference type="PROSITE" id="PS51898"/>
    </source>
</evidence>
<evidence type="ECO:0000256" key="4">
    <source>
        <dbReference type="ARBA" id="ARBA00023172"/>
    </source>
</evidence>
<dbReference type="GO" id="GO:0003677">
    <property type="term" value="F:DNA binding"/>
    <property type="evidence" value="ECO:0007669"/>
    <property type="project" value="UniProtKB-UniRule"/>
</dbReference>
<dbReference type="InterPro" id="IPR044068">
    <property type="entry name" value="CB"/>
</dbReference>
<dbReference type="InterPro" id="IPR002104">
    <property type="entry name" value="Integrase_catalytic"/>
</dbReference>
<gene>
    <name evidence="8" type="ORF">P0Y56_12620</name>
</gene>
<reference evidence="8" key="1">
    <citation type="submission" date="2023-03" db="EMBL/GenBank/DDBJ databases">
        <title>Andean soil-derived lignocellulolytic bacterial consortium as a source of novel taxa and putative plastic-active enzymes.</title>
        <authorList>
            <person name="Diaz-Garcia L."/>
            <person name="Chuvochina M."/>
            <person name="Feuerriegel G."/>
            <person name="Bunk B."/>
            <person name="Sproer C."/>
            <person name="Streit W.R."/>
            <person name="Rodriguez L.M."/>
            <person name="Overmann J."/>
            <person name="Jimenez D.J."/>
        </authorList>
    </citation>
    <scope>NUCLEOTIDE SEQUENCE</scope>
    <source>
        <strain evidence="8">MAG 26</strain>
    </source>
</reference>
<keyword evidence="4" id="KW-0233">DNA recombination</keyword>
<dbReference type="EMBL" id="CP119316">
    <property type="protein sequence ID" value="WEK45864.1"/>
    <property type="molecule type" value="Genomic_DNA"/>
</dbReference>
<dbReference type="InterPro" id="IPR011010">
    <property type="entry name" value="DNA_brk_join_enz"/>
</dbReference>
<dbReference type="GO" id="GO:0015074">
    <property type="term" value="P:DNA integration"/>
    <property type="evidence" value="ECO:0007669"/>
    <property type="project" value="UniProtKB-KW"/>
</dbReference>
<evidence type="ECO:0000256" key="3">
    <source>
        <dbReference type="ARBA" id="ARBA00023125"/>
    </source>
</evidence>
<dbReference type="InterPro" id="IPR050808">
    <property type="entry name" value="Phage_Integrase"/>
</dbReference>
<dbReference type="SUPFAM" id="SSF56349">
    <property type="entry name" value="DNA breaking-rejoining enzymes"/>
    <property type="match status" value="1"/>
</dbReference>
<sequence length="331" mass="37671">MSKRLWSNSVAAAPVQRLAKAAIPPPVTLLSRWLNLFKINQGSRAIIGYEANRSITLEEALEAHLSEKPHRQRTVEGYRYHLSRYLGHFREFPISDISRQMVRDHYIFLKQNHGETTAASTMRTLKAVINTAMRLDETLNSNPVGALYIPGPKRRKVPPIDLQQWWTNVSGIPPVRRDLHIAMLLTGARRSSILQVKRKDVDLDRALLTFTHMKTSDEPLTFPMGEFLTKLIADRLLADIDRDSPWLWPSPMSRLGRITEPKVPGLPTPHEYRHYARTFYIAAGVPYAQGALLLGQRLPGATGAYVHLEHLVEDLRADVQALENYILARIR</sequence>
<feature type="domain" description="Core-binding (CB)" evidence="7">
    <location>
        <begin position="55"/>
        <end position="133"/>
    </location>
</feature>
<dbReference type="PANTHER" id="PTHR30629">
    <property type="entry name" value="PROPHAGE INTEGRASE"/>
    <property type="match status" value="1"/>
</dbReference>
<dbReference type="GO" id="GO:0006310">
    <property type="term" value="P:DNA recombination"/>
    <property type="evidence" value="ECO:0007669"/>
    <property type="project" value="UniProtKB-KW"/>
</dbReference>
<dbReference type="Gene3D" id="1.10.443.10">
    <property type="entry name" value="Intergrase catalytic core"/>
    <property type="match status" value="1"/>
</dbReference>
<evidence type="ECO:0000259" key="7">
    <source>
        <dbReference type="PROSITE" id="PS51900"/>
    </source>
</evidence>
<dbReference type="KEGG" id="acob:P0Y56_12620"/>
<dbReference type="InterPro" id="IPR025269">
    <property type="entry name" value="SAM-like_dom"/>
</dbReference>
<dbReference type="AlphaFoldDB" id="A0AAJ6BLZ4"/>
<name>A0AAJ6BLZ4_9SPHN</name>
<evidence type="ECO:0000256" key="5">
    <source>
        <dbReference type="PROSITE-ProRule" id="PRU01248"/>
    </source>
</evidence>
<comment type="similarity">
    <text evidence="1">Belongs to the 'phage' integrase family.</text>
</comment>
<accession>A0AAJ6BLZ4</accession>
<dbReference type="PROSITE" id="PS51898">
    <property type="entry name" value="TYR_RECOMBINASE"/>
    <property type="match status" value="1"/>
</dbReference>
<feature type="domain" description="Tyr recombinase" evidence="6">
    <location>
        <begin position="152"/>
        <end position="320"/>
    </location>
</feature>
<proteinExistence type="inferred from homology"/>
<keyword evidence="2" id="KW-0229">DNA integration</keyword>
<dbReference type="Gene3D" id="1.10.150.130">
    <property type="match status" value="1"/>
</dbReference>
<dbReference type="Proteomes" id="UP001218362">
    <property type="component" value="Chromosome"/>
</dbReference>
<dbReference type="PROSITE" id="PS51900">
    <property type="entry name" value="CB"/>
    <property type="match status" value="1"/>
</dbReference>
<dbReference type="Pfam" id="PF13102">
    <property type="entry name" value="Phage_int_SAM_5"/>
    <property type="match status" value="1"/>
</dbReference>
<evidence type="ECO:0000256" key="1">
    <source>
        <dbReference type="ARBA" id="ARBA00008857"/>
    </source>
</evidence>
<organism evidence="8 9">
    <name type="scientific">Candidatus Andeanibacterium colombiense</name>
    <dbReference type="NCBI Taxonomy" id="3121345"/>
    <lineage>
        <taxon>Bacteria</taxon>
        <taxon>Pseudomonadati</taxon>
        <taxon>Pseudomonadota</taxon>
        <taxon>Alphaproteobacteria</taxon>
        <taxon>Sphingomonadales</taxon>
        <taxon>Sphingomonadaceae</taxon>
        <taxon>Candidatus Andeanibacterium</taxon>
    </lineage>
</organism>
<keyword evidence="3 5" id="KW-0238">DNA-binding</keyword>
<dbReference type="InterPro" id="IPR013762">
    <property type="entry name" value="Integrase-like_cat_sf"/>
</dbReference>
<protein>
    <submittedName>
        <fullName evidence="8">Phage integrase SAM-like domain-containing protein</fullName>
    </submittedName>
</protein>